<evidence type="ECO:0000256" key="2">
    <source>
        <dbReference type="SAM" id="MobiDB-lite"/>
    </source>
</evidence>
<accession>A0A1V8SYW9</accession>
<feature type="region of interest" description="Disordered" evidence="2">
    <location>
        <begin position="293"/>
        <end position="319"/>
    </location>
</feature>
<evidence type="ECO:0000313" key="5">
    <source>
        <dbReference type="Proteomes" id="UP000192596"/>
    </source>
</evidence>
<dbReference type="Gene3D" id="1.25.10.10">
    <property type="entry name" value="Leucine-rich Repeat Variant"/>
    <property type="match status" value="1"/>
</dbReference>
<dbReference type="PANTHER" id="PTHR12354">
    <property type="entry name" value="INTERFERON-RELATED DEVELOPMENTAL REGULATOR"/>
    <property type="match status" value="1"/>
</dbReference>
<dbReference type="OrthoDB" id="18978at2759"/>
<proteinExistence type="inferred from homology"/>
<dbReference type="EMBL" id="NAJO01000022">
    <property type="protein sequence ID" value="OQO04357.1"/>
    <property type="molecule type" value="Genomic_DNA"/>
</dbReference>
<comment type="similarity">
    <text evidence="1">Belongs to the IFRD family.</text>
</comment>
<comment type="caution">
    <text evidence="4">The sequence shown here is derived from an EMBL/GenBank/DDBJ whole genome shotgun (WGS) entry which is preliminary data.</text>
</comment>
<evidence type="ECO:0000259" key="3">
    <source>
        <dbReference type="Pfam" id="PF05004"/>
    </source>
</evidence>
<dbReference type="Pfam" id="PF05004">
    <property type="entry name" value="IFRD"/>
    <property type="match status" value="1"/>
</dbReference>
<dbReference type="STRING" id="1507870.A0A1V8SYW9"/>
<organism evidence="4 5">
    <name type="scientific">Cryoendolithus antarcticus</name>
    <dbReference type="NCBI Taxonomy" id="1507870"/>
    <lineage>
        <taxon>Eukaryota</taxon>
        <taxon>Fungi</taxon>
        <taxon>Dikarya</taxon>
        <taxon>Ascomycota</taxon>
        <taxon>Pezizomycotina</taxon>
        <taxon>Dothideomycetes</taxon>
        <taxon>Dothideomycetidae</taxon>
        <taxon>Cladosporiales</taxon>
        <taxon>Cladosporiaceae</taxon>
        <taxon>Cryoendolithus</taxon>
    </lineage>
</organism>
<keyword evidence="5" id="KW-1185">Reference proteome</keyword>
<dbReference type="InterPro" id="IPR011989">
    <property type="entry name" value="ARM-like"/>
</dbReference>
<gene>
    <name evidence="4" type="ORF">B0A48_10968</name>
</gene>
<dbReference type="AlphaFoldDB" id="A0A1V8SYW9"/>
<sequence length="447" mass="48559">MHDLRKQVLLESGKTQSRKQRSKQGTPAASSAGSPTPSRSGSRVPSRNVSDDESEGSDASAWGTTSLEDLQHEEDSHTPADVVITDLYQRIDAICDRKRSSAEGREIALAGLGVDLQRYVAKAELGRKVDELVPAIMKSIKAGQTEKETVQALKVLALIFVTAPSEALYTTTARTVQSLITDSPEPTIKHAAIQAFGTIAFFGDAPEDDIEESMDLLLEIISSDGSSIDCPDNASIVTAALQTWGLLATKVQDLEDITEVAMEAFTDQLQSSDAEVQIATGENIAFLFERSYTEAEEDEAPPSPGSDSSGHANGDGPHMIQRYTAHRHPEELISQLEALAQVSSKRLSKKSRRALHQTFSDVLATVEKPTRGPRYSKALDEDGREYGSRLNVAVGGKGGRSWVIDKWWMYLRLGALRTVLQGGLLVHLEGNEGVRDALEQEFAGIEE</sequence>
<reference evidence="5" key="1">
    <citation type="submission" date="2017-03" db="EMBL/GenBank/DDBJ databases">
        <title>Genomes of endolithic fungi from Antarctica.</title>
        <authorList>
            <person name="Coleine C."/>
            <person name="Masonjones S."/>
            <person name="Stajich J.E."/>
        </authorList>
    </citation>
    <scope>NUCLEOTIDE SEQUENCE [LARGE SCALE GENOMIC DNA]</scope>
    <source>
        <strain evidence="5">CCFEE 5527</strain>
    </source>
</reference>
<dbReference type="InterPro" id="IPR016024">
    <property type="entry name" value="ARM-type_fold"/>
</dbReference>
<dbReference type="SUPFAM" id="SSF48371">
    <property type="entry name" value="ARM repeat"/>
    <property type="match status" value="1"/>
</dbReference>
<feature type="domain" description="Interferon-related developmental regulator N-terminal" evidence="3">
    <location>
        <begin position="68"/>
        <end position="367"/>
    </location>
</feature>
<dbReference type="Proteomes" id="UP000192596">
    <property type="component" value="Unassembled WGS sequence"/>
</dbReference>
<name>A0A1V8SYW9_9PEZI</name>
<evidence type="ECO:0000313" key="4">
    <source>
        <dbReference type="EMBL" id="OQO04357.1"/>
    </source>
</evidence>
<dbReference type="PANTHER" id="PTHR12354:SF1">
    <property type="entry name" value="INTERFERON-RELATED DEVELOPMENTAL REGULATOR 1"/>
    <property type="match status" value="1"/>
</dbReference>
<feature type="region of interest" description="Disordered" evidence="2">
    <location>
        <begin position="1"/>
        <end position="61"/>
    </location>
</feature>
<dbReference type="InParanoid" id="A0A1V8SYW9"/>
<evidence type="ECO:0000256" key="1">
    <source>
        <dbReference type="ARBA" id="ARBA00008828"/>
    </source>
</evidence>
<protein>
    <recommendedName>
        <fullName evidence="3">Interferon-related developmental regulator N-terminal domain-containing protein</fullName>
    </recommendedName>
</protein>
<feature type="compositionally biased region" description="Low complexity" evidence="2">
    <location>
        <begin position="25"/>
        <end position="48"/>
    </location>
</feature>
<dbReference type="InterPro" id="IPR039777">
    <property type="entry name" value="IFRD"/>
</dbReference>
<dbReference type="InterPro" id="IPR007701">
    <property type="entry name" value="Interferon-rel_develop_reg_N"/>
</dbReference>